<feature type="compositionally biased region" description="Low complexity" evidence="1">
    <location>
        <begin position="91"/>
        <end position="103"/>
    </location>
</feature>
<sequence>MHLASVGSTTSRKAFTSTLVGLPHRRFGIRIGGEPPGIDSNAPSPETKPVTRTIFTANASPSIAPREQDPNLKLGQAPIAIARHHDPARKSPPSVSTLTPTSHRSTRARARTRSALSKSRPRPRQPATPRQTPLRDPRDVLHANSSPSSSASQLFLVPPQRTTHAPFETKLPPPSSACTAQPCGGKSSRSEEHLSQSSSTRTTPARHTSPRTPSQPSKTLSIPANSNTENASETMKIKVRKTANEADADTEPLDHPAGATIHCDLHYMVPTIVPEHRSASPHTPAPRAARRARPPDSTMWPTTPTSARASTQHSRRLRATSTSAPRSKLDDQRTPTHAGTSRAPLDDVHAHQRPSSHPLPHSSRPKKNVKEPIHIKSPIPNRVSIIAVLRACARRTSSLKGTYAGEAMW</sequence>
<proteinExistence type="predicted"/>
<accession>A0AAD7ID34</accession>
<evidence type="ECO:0000313" key="2">
    <source>
        <dbReference type="EMBL" id="KAJ7740356.1"/>
    </source>
</evidence>
<feature type="region of interest" description="Disordered" evidence="1">
    <location>
        <begin position="30"/>
        <end position="49"/>
    </location>
</feature>
<feature type="region of interest" description="Disordered" evidence="1">
    <location>
        <begin position="276"/>
        <end position="375"/>
    </location>
</feature>
<keyword evidence="3" id="KW-1185">Reference proteome</keyword>
<dbReference type="AlphaFoldDB" id="A0AAD7ID34"/>
<comment type="caution">
    <text evidence="2">The sequence shown here is derived from an EMBL/GenBank/DDBJ whole genome shotgun (WGS) entry which is preliminary data.</text>
</comment>
<dbReference type="Proteomes" id="UP001215598">
    <property type="component" value="Unassembled WGS sequence"/>
</dbReference>
<gene>
    <name evidence="2" type="ORF">B0H16DRAFT_1729056</name>
</gene>
<feature type="compositionally biased region" description="Polar residues" evidence="1">
    <location>
        <begin position="299"/>
        <end position="312"/>
    </location>
</feature>
<feature type="compositionally biased region" description="Polar residues" evidence="1">
    <location>
        <begin position="200"/>
        <end position="233"/>
    </location>
</feature>
<dbReference type="EMBL" id="JARKIB010000103">
    <property type="protein sequence ID" value="KAJ7740356.1"/>
    <property type="molecule type" value="Genomic_DNA"/>
</dbReference>
<protein>
    <submittedName>
        <fullName evidence="2">Uncharacterized protein</fullName>
    </submittedName>
</protein>
<organism evidence="2 3">
    <name type="scientific">Mycena metata</name>
    <dbReference type="NCBI Taxonomy" id="1033252"/>
    <lineage>
        <taxon>Eukaryota</taxon>
        <taxon>Fungi</taxon>
        <taxon>Dikarya</taxon>
        <taxon>Basidiomycota</taxon>
        <taxon>Agaricomycotina</taxon>
        <taxon>Agaricomycetes</taxon>
        <taxon>Agaricomycetidae</taxon>
        <taxon>Agaricales</taxon>
        <taxon>Marasmiineae</taxon>
        <taxon>Mycenaceae</taxon>
        <taxon>Mycena</taxon>
    </lineage>
</organism>
<feature type="region of interest" description="Disordered" evidence="1">
    <location>
        <begin position="84"/>
        <end position="234"/>
    </location>
</feature>
<evidence type="ECO:0000313" key="3">
    <source>
        <dbReference type="Proteomes" id="UP001215598"/>
    </source>
</evidence>
<name>A0AAD7ID34_9AGAR</name>
<reference evidence="2" key="1">
    <citation type="submission" date="2023-03" db="EMBL/GenBank/DDBJ databases">
        <title>Massive genome expansion in bonnet fungi (Mycena s.s.) driven by repeated elements and novel gene families across ecological guilds.</title>
        <authorList>
            <consortium name="Lawrence Berkeley National Laboratory"/>
            <person name="Harder C.B."/>
            <person name="Miyauchi S."/>
            <person name="Viragh M."/>
            <person name="Kuo A."/>
            <person name="Thoen E."/>
            <person name="Andreopoulos B."/>
            <person name="Lu D."/>
            <person name="Skrede I."/>
            <person name="Drula E."/>
            <person name="Henrissat B."/>
            <person name="Morin E."/>
            <person name="Kohler A."/>
            <person name="Barry K."/>
            <person name="LaButti K."/>
            <person name="Morin E."/>
            <person name="Salamov A."/>
            <person name="Lipzen A."/>
            <person name="Mereny Z."/>
            <person name="Hegedus B."/>
            <person name="Baldrian P."/>
            <person name="Stursova M."/>
            <person name="Weitz H."/>
            <person name="Taylor A."/>
            <person name="Grigoriev I.V."/>
            <person name="Nagy L.G."/>
            <person name="Martin F."/>
            <person name="Kauserud H."/>
        </authorList>
    </citation>
    <scope>NUCLEOTIDE SEQUENCE</scope>
    <source>
        <strain evidence="2">CBHHK182m</strain>
    </source>
</reference>
<evidence type="ECO:0000256" key="1">
    <source>
        <dbReference type="SAM" id="MobiDB-lite"/>
    </source>
</evidence>
<feature type="compositionally biased region" description="Low complexity" evidence="1">
    <location>
        <begin position="353"/>
        <end position="362"/>
    </location>
</feature>